<comment type="caution">
    <text evidence="1">The sequence shown here is derived from an EMBL/GenBank/DDBJ whole genome shotgun (WGS) entry which is preliminary data.</text>
</comment>
<dbReference type="EMBL" id="LJSK01000320">
    <property type="protein sequence ID" value="KPI83827.1"/>
    <property type="molecule type" value="Genomic_DNA"/>
</dbReference>
<evidence type="ECO:0000313" key="1">
    <source>
        <dbReference type="EMBL" id="KPI83827.1"/>
    </source>
</evidence>
<keyword evidence="2" id="KW-1185">Reference proteome</keyword>
<proteinExistence type="predicted"/>
<dbReference type="OMA" id="RDACSGT"/>
<dbReference type="VEuPathDB" id="TriTrypDB:Lsey_0320_0070"/>
<dbReference type="AlphaFoldDB" id="A0A0N0P3M1"/>
<dbReference type="Proteomes" id="UP000038009">
    <property type="component" value="Unassembled WGS sequence"/>
</dbReference>
<reference evidence="1 2" key="1">
    <citation type="journal article" date="2015" name="PLoS Pathog.">
        <title>Leptomonas seymouri: Adaptations to the Dixenous Life Cycle Analyzed by Genome Sequencing, Transcriptome Profiling and Co-infection with Leishmania donovani.</title>
        <authorList>
            <person name="Kraeva N."/>
            <person name="Butenko A."/>
            <person name="Hlavacova J."/>
            <person name="Kostygov A."/>
            <person name="Myskova J."/>
            <person name="Grybchuk D."/>
            <person name="Lestinova T."/>
            <person name="Votypka J."/>
            <person name="Volf P."/>
            <person name="Opperdoes F."/>
            <person name="Flegontov P."/>
            <person name="Lukes J."/>
            <person name="Yurchenko V."/>
        </authorList>
    </citation>
    <scope>NUCLEOTIDE SEQUENCE [LARGE SCALE GENOMIC DNA]</scope>
    <source>
        <strain evidence="1 2">ATCC 30220</strain>
    </source>
</reference>
<gene>
    <name evidence="1" type="ORF">ABL78_7132</name>
</gene>
<organism evidence="1 2">
    <name type="scientific">Leptomonas seymouri</name>
    <dbReference type="NCBI Taxonomy" id="5684"/>
    <lineage>
        <taxon>Eukaryota</taxon>
        <taxon>Discoba</taxon>
        <taxon>Euglenozoa</taxon>
        <taxon>Kinetoplastea</taxon>
        <taxon>Metakinetoplastina</taxon>
        <taxon>Trypanosomatida</taxon>
        <taxon>Trypanosomatidae</taxon>
        <taxon>Leishmaniinae</taxon>
        <taxon>Leptomonas</taxon>
    </lineage>
</organism>
<evidence type="ECO:0000313" key="2">
    <source>
        <dbReference type="Proteomes" id="UP000038009"/>
    </source>
</evidence>
<dbReference type="OrthoDB" id="264166at2759"/>
<name>A0A0N0P3M1_LEPSE</name>
<protein>
    <submittedName>
        <fullName evidence="1">Uncharacterized protein</fullName>
    </submittedName>
</protein>
<sequence length="225" mass="23953">MELAIDDKTVLLTTHKTYCETEELHSLRAISEYSPLQVYLQSCANRGALPSAVVVRSLHRVAHRIIGAVVDIVYDDAATHTTTAHVLQLSNVRPALFMPIIVVDGERYALLAQESLLSQGLCPVKTCIRGFVDEAGHFVATTHEAALRALGIPCLEAKPLSSQTFTIGNEGEAPVQIFSVTLTWSAETLGTATASSELVIVPLDGAFGSGDAGASLSASLLLQQQ</sequence>
<accession>A0A0N0P3M1</accession>